<dbReference type="EMBL" id="CTRP01000003">
    <property type="protein sequence ID" value="CQR70349.1"/>
    <property type="molecule type" value="Genomic_DNA"/>
</dbReference>
<reference evidence="3" key="1">
    <citation type="submission" date="2015-03" db="EMBL/GenBank/DDBJ databases">
        <authorList>
            <person name="Nijsse Bart"/>
        </authorList>
    </citation>
    <scope>NUCLEOTIDE SEQUENCE [LARGE SCALE GENOMIC DNA]</scope>
</reference>
<proteinExistence type="predicted"/>
<dbReference type="PANTHER" id="PTHR42827">
    <property type="entry name" value="IRON-SULFUR CLUSTER-BINDING PROTEIN-RELATED"/>
    <property type="match status" value="1"/>
</dbReference>
<evidence type="ECO:0000313" key="3">
    <source>
        <dbReference type="Proteomes" id="UP000049855"/>
    </source>
</evidence>
<dbReference type="SUPFAM" id="SSF54862">
    <property type="entry name" value="4Fe-4S ferredoxins"/>
    <property type="match status" value="1"/>
</dbReference>
<evidence type="ECO:0000259" key="1">
    <source>
        <dbReference type="PROSITE" id="PS51379"/>
    </source>
</evidence>
<dbReference type="Proteomes" id="UP000049855">
    <property type="component" value="Unassembled WGS sequence"/>
</dbReference>
<sequence length="266" mass="29833">MQKKTITHMIQNYVQEYQRKPAITSQWGEPLVGFADANHPEILELKDIISQQHVMPHEVIEKPTIIIAYFVPFTKELADTNKAPGDVSSPEWARTYEETNGMFGELNNYLIEELKKMGYKAGVSKEATTFDRERLISNWSQRHIARIAGLGTFGINNMLITKKGCCGRYSTVVTNLDVEPDKRLNDDYCLYKSKGICGICVQHCPSEALTLSGYDRKKCFQVCLKNAELYKDLGSSYSDETGKNANSAGSEVCGKCVVNVPCSFMS</sequence>
<keyword evidence="3" id="KW-1185">Reference proteome</keyword>
<dbReference type="AlphaFoldDB" id="A0A0U1KTA9"/>
<dbReference type="PANTHER" id="PTHR42827:SF1">
    <property type="entry name" value="IRON-SULFUR CLUSTER-BINDING PROTEIN"/>
    <property type="match status" value="1"/>
</dbReference>
<organism evidence="2 3">
    <name type="scientific">Sporomusa ovata</name>
    <dbReference type="NCBI Taxonomy" id="2378"/>
    <lineage>
        <taxon>Bacteria</taxon>
        <taxon>Bacillati</taxon>
        <taxon>Bacillota</taxon>
        <taxon>Negativicutes</taxon>
        <taxon>Selenomonadales</taxon>
        <taxon>Sporomusaceae</taxon>
        <taxon>Sporomusa</taxon>
    </lineage>
</organism>
<dbReference type="RefSeq" id="WP_021169086.1">
    <property type="nucleotide sequence ID" value="NZ_CTRP01000003.1"/>
</dbReference>
<dbReference type="InterPro" id="IPR017896">
    <property type="entry name" value="4Fe4S_Fe-S-bd"/>
</dbReference>
<accession>A0A0U1KTA9</accession>
<dbReference type="PROSITE" id="PS51379">
    <property type="entry name" value="4FE4S_FER_2"/>
    <property type="match status" value="1"/>
</dbReference>
<name>A0A0U1KTA9_9FIRM</name>
<gene>
    <name evidence="2" type="ORF">SpAn4DRAFT_1318</name>
</gene>
<protein>
    <submittedName>
        <fullName evidence="2">Iron-sulfur cluster-binding protein</fullName>
    </submittedName>
</protein>
<feature type="domain" description="4Fe-4S ferredoxin-type" evidence="1">
    <location>
        <begin position="180"/>
        <end position="214"/>
    </location>
</feature>
<evidence type="ECO:0000313" key="2">
    <source>
        <dbReference type="EMBL" id="CQR70349.1"/>
    </source>
</evidence>